<reference evidence="7" key="1">
    <citation type="journal article" date="2019" name="Int. J. Syst. Evol. Microbiol.">
        <title>The Global Catalogue of Microorganisms (GCM) 10K type strain sequencing project: providing services to taxonomists for standard genome sequencing and annotation.</title>
        <authorList>
            <consortium name="The Broad Institute Genomics Platform"/>
            <consortium name="The Broad Institute Genome Sequencing Center for Infectious Disease"/>
            <person name="Wu L."/>
            <person name="Ma J."/>
        </authorList>
    </citation>
    <scope>NUCLEOTIDE SEQUENCE [LARGE SCALE GENOMIC DNA]</scope>
    <source>
        <strain evidence="7">CCUG 57113</strain>
    </source>
</reference>
<sequence length="339" mass="37596">MVTIYDIAAQAGVSAMTVSRVINNTGKISDKTRAKVRRVMEELNYVPNHMARSLVLQQSKLLFLLITDITNPFYTTLARGAEDAAKKHGYRLLFGNSDESVDKEKDYVDAILATRADGVLVAPAGDLSLPHLESLRMHNVPFVLLDREVPGVGSDVVLGDSKEGSRKLVDHLTSRGHRRIALINGSPTISSARLRHEGYREALKLNDLAYDERYVHEMAFQLRNDLSEIESWLDGMTPPPTAIVAGNNVLAVEVIRTLHGRGLRVPDDVSVVGFDDLGPYSEIDPFLTVIAQQAYQFGYLGMQMLVERIQERGGESPQPWRKIVLPADLIVRRSVADAK</sequence>
<dbReference type="Proteomes" id="UP001596105">
    <property type="component" value="Unassembled WGS sequence"/>
</dbReference>
<dbReference type="SUPFAM" id="SSF47413">
    <property type="entry name" value="lambda repressor-like DNA-binding domains"/>
    <property type="match status" value="1"/>
</dbReference>
<dbReference type="PROSITE" id="PS50932">
    <property type="entry name" value="HTH_LACI_2"/>
    <property type="match status" value="1"/>
</dbReference>
<evidence type="ECO:0000256" key="1">
    <source>
        <dbReference type="ARBA" id="ARBA00022491"/>
    </source>
</evidence>
<organism evidence="6 7">
    <name type="scientific">Cohnella suwonensis</name>
    <dbReference type="NCBI Taxonomy" id="696072"/>
    <lineage>
        <taxon>Bacteria</taxon>
        <taxon>Bacillati</taxon>
        <taxon>Bacillota</taxon>
        <taxon>Bacilli</taxon>
        <taxon>Bacillales</taxon>
        <taxon>Paenibacillaceae</taxon>
        <taxon>Cohnella</taxon>
    </lineage>
</organism>
<evidence type="ECO:0000256" key="2">
    <source>
        <dbReference type="ARBA" id="ARBA00023015"/>
    </source>
</evidence>
<keyword evidence="2" id="KW-0805">Transcription regulation</keyword>
<dbReference type="GO" id="GO:0003677">
    <property type="term" value="F:DNA binding"/>
    <property type="evidence" value="ECO:0007669"/>
    <property type="project" value="UniProtKB-KW"/>
</dbReference>
<dbReference type="Pfam" id="PF00356">
    <property type="entry name" value="LacI"/>
    <property type="match status" value="1"/>
</dbReference>
<keyword evidence="7" id="KW-1185">Reference proteome</keyword>
<evidence type="ECO:0000259" key="5">
    <source>
        <dbReference type="PROSITE" id="PS50932"/>
    </source>
</evidence>
<keyword evidence="3 6" id="KW-0238">DNA-binding</keyword>
<dbReference type="PANTHER" id="PTHR30146:SF148">
    <property type="entry name" value="HTH-TYPE TRANSCRIPTIONAL REPRESSOR PURR-RELATED"/>
    <property type="match status" value="1"/>
</dbReference>
<dbReference type="InterPro" id="IPR046335">
    <property type="entry name" value="LacI/GalR-like_sensor"/>
</dbReference>
<dbReference type="CDD" id="cd01392">
    <property type="entry name" value="HTH_LacI"/>
    <property type="match status" value="1"/>
</dbReference>
<dbReference type="InterPro" id="IPR000843">
    <property type="entry name" value="HTH_LacI"/>
</dbReference>
<feature type="domain" description="HTH lacI-type" evidence="5">
    <location>
        <begin position="2"/>
        <end position="56"/>
    </location>
</feature>
<dbReference type="Gene3D" id="1.10.260.40">
    <property type="entry name" value="lambda repressor-like DNA-binding domains"/>
    <property type="match status" value="1"/>
</dbReference>
<protein>
    <submittedName>
        <fullName evidence="6">LacI family DNA-binding transcriptional regulator</fullName>
    </submittedName>
</protein>
<evidence type="ECO:0000313" key="7">
    <source>
        <dbReference type="Proteomes" id="UP001596105"/>
    </source>
</evidence>
<dbReference type="SMART" id="SM00354">
    <property type="entry name" value="HTH_LACI"/>
    <property type="match status" value="1"/>
</dbReference>
<dbReference type="PROSITE" id="PS00356">
    <property type="entry name" value="HTH_LACI_1"/>
    <property type="match status" value="1"/>
</dbReference>
<dbReference type="PRINTS" id="PR00036">
    <property type="entry name" value="HTHLACI"/>
</dbReference>
<dbReference type="InterPro" id="IPR010982">
    <property type="entry name" value="Lambda_DNA-bd_dom_sf"/>
</dbReference>
<name>A0ABW0LRS7_9BACL</name>
<evidence type="ECO:0000256" key="4">
    <source>
        <dbReference type="ARBA" id="ARBA00023163"/>
    </source>
</evidence>
<dbReference type="Gene3D" id="3.40.50.2300">
    <property type="match status" value="2"/>
</dbReference>
<dbReference type="RefSeq" id="WP_209743523.1">
    <property type="nucleotide sequence ID" value="NZ_JBHSMH010000005.1"/>
</dbReference>
<evidence type="ECO:0000256" key="3">
    <source>
        <dbReference type="ARBA" id="ARBA00023125"/>
    </source>
</evidence>
<keyword evidence="1" id="KW-0678">Repressor</keyword>
<dbReference type="EMBL" id="JBHSMH010000005">
    <property type="protein sequence ID" value="MFC5467965.1"/>
    <property type="molecule type" value="Genomic_DNA"/>
</dbReference>
<gene>
    <name evidence="6" type="ORF">ACFPPD_04480</name>
</gene>
<comment type="caution">
    <text evidence="6">The sequence shown here is derived from an EMBL/GenBank/DDBJ whole genome shotgun (WGS) entry which is preliminary data.</text>
</comment>
<dbReference type="InterPro" id="IPR028082">
    <property type="entry name" value="Peripla_BP_I"/>
</dbReference>
<accession>A0ABW0LRS7</accession>
<dbReference type="PANTHER" id="PTHR30146">
    <property type="entry name" value="LACI-RELATED TRANSCRIPTIONAL REPRESSOR"/>
    <property type="match status" value="1"/>
</dbReference>
<dbReference type="Pfam" id="PF13377">
    <property type="entry name" value="Peripla_BP_3"/>
    <property type="match status" value="1"/>
</dbReference>
<dbReference type="SUPFAM" id="SSF53822">
    <property type="entry name" value="Periplasmic binding protein-like I"/>
    <property type="match status" value="1"/>
</dbReference>
<evidence type="ECO:0000313" key="6">
    <source>
        <dbReference type="EMBL" id="MFC5467965.1"/>
    </source>
</evidence>
<proteinExistence type="predicted"/>
<keyword evidence="4" id="KW-0804">Transcription</keyword>